<reference evidence="7 8" key="1">
    <citation type="submission" date="2019-03" db="EMBL/GenBank/DDBJ databases">
        <title>Sequencing 23 genomes of Wallemia ichthyophaga.</title>
        <authorList>
            <person name="Gostincar C."/>
        </authorList>
    </citation>
    <scope>NUCLEOTIDE SEQUENCE [LARGE SCALE GENOMIC DNA]</scope>
    <source>
        <strain evidence="7 8">EXF-8621</strain>
    </source>
</reference>
<evidence type="ECO:0000313" key="8">
    <source>
        <dbReference type="Proteomes" id="UP000306954"/>
    </source>
</evidence>
<feature type="region of interest" description="Disordered" evidence="5">
    <location>
        <begin position="596"/>
        <end position="713"/>
    </location>
</feature>
<evidence type="ECO:0000256" key="2">
    <source>
        <dbReference type="ARBA" id="ARBA00010511"/>
    </source>
</evidence>
<comment type="similarity">
    <text evidence="2">Belongs to the RIX1/PELP1 family.</text>
</comment>
<dbReference type="PANTHER" id="PTHR34105">
    <property type="entry name" value="PROLINE-, GLUTAMIC ACID- AND LEUCINE-RICH PROTEIN 1"/>
    <property type="match status" value="1"/>
</dbReference>
<dbReference type="Pfam" id="PF08167">
    <property type="entry name" value="RIX1"/>
    <property type="match status" value="1"/>
</dbReference>
<evidence type="ECO:0000256" key="4">
    <source>
        <dbReference type="ARBA" id="ARBA00023242"/>
    </source>
</evidence>
<protein>
    <recommendedName>
        <fullName evidence="3">Pre-rRNA-processing protein RIX1</fullName>
    </recommendedName>
</protein>
<dbReference type="PANTHER" id="PTHR34105:SF1">
    <property type="entry name" value="PROLINE-, GLUTAMIC ACID- AND LEUCINE-RICH PROTEIN 1"/>
    <property type="match status" value="1"/>
</dbReference>
<dbReference type="GO" id="GO:0005634">
    <property type="term" value="C:nucleus"/>
    <property type="evidence" value="ECO:0007669"/>
    <property type="project" value="UniProtKB-SubCell"/>
</dbReference>
<dbReference type="Proteomes" id="UP000306954">
    <property type="component" value="Unassembled WGS sequence"/>
</dbReference>
<dbReference type="InterPro" id="IPR012583">
    <property type="entry name" value="RIX1_N"/>
</dbReference>
<dbReference type="InterPro" id="IPR016024">
    <property type="entry name" value="ARM-type_fold"/>
</dbReference>
<feature type="domain" description="Pre-rRNA-processing protein RIX1 N-terminal" evidence="6">
    <location>
        <begin position="14"/>
        <end position="202"/>
    </location>
</feature>
<feature type="compositionally biased region" description="Acidic residues" evidence="5">
    <location>
        <begin position="605"/>
        <end position="630"/>
    </location>
</feature>
<evidence type="ECO:0000256" key="1">
    <source>
        <dbReference type="ARBA" id="ARBA00004123"/>
    </source>
</evidence>
<feature type="compositionally biased region" description="Polar residues" evidence="5">
    <location>
        <begin position="643"/>
        <end position="655"/>
    </location>
</feature>
<name>A0A4T0HYX4_WALIC</name>
<sequence>MSSNSSNKARVIKLVLRNYLSNPEEKPALAALQLLESDASVFNPDESSEMLTQLNTRINTLQQSRDQFERSLGFQLAVVWANARVSSLDCIRQYGKQWLEKAIAVVNRGNEEAATLKHALTLTTLIFTAATRLPEFGRAVTQPLSVKYAQRLVDLVKQRRDVQIDAMHAASDHLITHPSSFRPQLNALNGVVTELLAHSPDSTNKKLVDAVTRLFSSSARAAGKANVSPTLKKLIESTLTSIDEDVGHLQGETWAYAKSSKGESINLGKIRAVTGDLLVDAPFLTRRIGVLFYAICSALTAKYDTFVSIPVGNIVSLCTRILHLTPATIKENSSKEEEVLRISSTVQLTSFACGLLSQLSTLVGVSLAPHTSTILNAVAFHLSSAEVNGQIKHSLLMLSSSLTATGAASSVDNAHMTRIAKCALGSLALAAPAKQTAVGGSNTKASGKASGKGKKRSRAQFEVDEAFSASVRMSAVDVKILLASLEFIKKALHTVPSLETLGLKIVVALALDQEWRGVMPSEAASQRVWKAVVGVIQSKRALTSPMSSWIVQVTGSSELLDAIIHPVAPPPVVHADIDDKRVNLKKELENIKLALGVVGGGEQGEQGEDEDEDEDQDEAMEKEEQEEQDEKDEKEKEEEKSVSQHNPTSTASANGQLDFAVAKDEPKTMEKITTARPPPIESTKSFSNPLPVMNKDKEGQESSDEEMPAISLD</sequence>
<evidence type="ECO:0000259" key="6">
    <source>
        <dbReference type="Pfam" id="PF08167"/>
    </source>
</evidence>
<feature type="compositionally biased region" description="Basic and acidic residues" evidence="5">
    <location>
        <begin position="661"/>
        <end position="670"/>
    </location>
</feature>
<evidence type="ECO:0000313" key="7">
    <source>
        <dbReference type="EMBL" id="TIB07668.1"/>
    </source>
</evidence>
<dbReference type="EMBL" id="SPOF01000082">
    <property type="protein sequence ID" value="TIB07668.1"/>
    <property type="molecule type" value="Genomic_DNA"/>
</dbReference>
<feature type="compositionally biased region" description="Basic and acidic residues" evidence="5">
    <location>
        <begin position="631"/>
        <end position="642"/>
    </location>
</feature>
<comment type="caution">
    <text evidence="7">The sequence shown here is derived from an EMBL/GenBank/DDBJ whole genome shotgun (WGS) entry which is preliminary data.</text>
</comment>
<keyword evidence="4" id="KW-0539">Nucleus</keyword>
<proteinExistence type="inferred from homology"/>
<dbReference type="GO" id="GO:0006364">
    <property type="term" value="P:rRNA processing"/>
    <property type="evidence" value="ECO:0007669"/>
    <property type="project" value="TreeGrafter"/>
</dbReference>
<evidence type="ECO:0000256" key="3">
    <source>
        <dbReference type="ARBA" id="ARBA00021502"/>
    </source>
</evidence>
<dbReference type="SUPFAM" id="SSF48371">
    <property type="entry name" value="ARM repeat"/>
    <property type="match status" value="1"/>
</dbReference>
<evidence type="ECO:0000256" key="5">
    <source>
        <dbReference type="SAM" id="MobiDB-lite"/>
    </source>
</evidence>
<comment type="subcellular location">
    <subcellularLocation>
        <location evidence="1">Nucleus</location>
    </subcellularLocation>
</comment>
<gene>
    <name evidence="7" type="ORF">E3P90_03977</name>
</gene>
<dbReference type="AlphaFoldDB" id="A0A4T0HYX4"/>
<accession>A0A4T0HYX4</accession>
<organism evidence="7 8">
    <name type="scientific">Wallemia ichthyophaga</name>
    <dbReference type="NCBI Taxonomy" id="245174"/>
    <lineage>
        <taxon>Eukaryota</taxon>
        <taxon>Fungi</taxon>
        <taxon>Dikarya</taxon>
        <taxon>Basidiomycota</taxon>
        <taxon>Wallemiomycotina</taxon>
        <taxon>Wallemiomycetes</taxon>
        <taxon>Wallemiales</taxon>
        <taxon>Wallemiaceae</taxon>
        <taxon>Wallemia</taxon>
    </lineage>
</organism>